<dbReference type="GO" id="GO:0016787">
    <property type="term" value="F:hydrolase activity"/>
    <property type="evidence" value="ECO:0007669"/>
    <property type="project" value="UniProtKB-KW"/>
</dbReference>
<gene>
    <name evidence="2" type="primary">phnM_1</name>
    <name evidence="2" type="ORF">NCTC8179_04891</name>
</gene>
<dbReference type="Proteomes" id="UP000255543">
    <property type="component" value="Unassembled WGS sequence"/>
</dbReference>
<name>A0A377A6P6_ECOLX</name>
<dbReference type="EMBL" id="UGEB01000001">
    <property type="protein sequence ID" value="STK96995.1"/>
    <property type="molecule type" value="Genomic_DNA"/>
</dbReference>
<evidence type="ECO:0000313" key="2">
    <source>
        <dbReference type="EMBL" id="STK96995.1"/>
    </source>
</evidence>
<dbReference type="AlphaFoldDB" id="A0A377A6P6"/>
<accession>A0A377A6P6</accession>
<protein>
    <submittedName>
        <fullName evidence="2">Putative amidohydrolase</fullName>
    </submittedName>
</protein>
<evidence type="ECO:0000313" key="3">
    <source>
        <dbReference type="Proteomes" id="UP000255543"/>
    </source>
</evidence>
<evidence type="ECO:0000256" key="1">
    <source>
        <dbReference type="SAM" id="MobiDB-lite"/>
    </source>
</evidence>
<keyword evidence="2" id="KW-0378">Hydrolase</keyword>
<reference evidence="2 3" key="1">
    <citation type="submission" date="2018-06" db="EMBL/GenBank/DDBJ databases">
        <authorList>
            <consortium name="Pathogen Informatics"/>
            <person name="Doyle S."/>
        </authorList>
    </citation>
    <scope>NUCLEOTIDE SEQUENCE [LARGE SCALE GENOMIC DNA]</scope>
    <source>
        <strain evidence="2 3">NCTC8179</strain>
    </source>
</reference>
<organism evidence="2 3">
    <name type="scientific">Escherichia coli</name>
    <dbReference type="NCBI Taxonomy" id="562"/>
    <lineage>
        <taxon>Bacteria</taxon>
        <taxon>Pseudomonadati</taxon>
        <taxon>Pseudomonadota</taxon>
        <taxon>Gammaproteobacteria</taxon>
        <taxon>Enterobacterales</taxon>
        <taxon>Enterobacteriaceae</taxon>
        <taxon>Escherichia</taxon>
    </lineage>
</organism>
<proteinExistence type="predicted"/>
<feature type="region of interest" description="Disordered" evidence="1">
    <location>
        <begin position="57"/>
        <end position="76"/>
    </location>
</feature>
<sequence>MIINNVKLVLENEVVHGSLEVQDGEIRAFAESQSRLPEAMDGEGGWLLPGLMSCIPTTSINSSPRARKSTGPPIRR</sequence>